<gene>
    <name evidence="4" type="ORF">E1163_07405</name>
</gene>
<dbReference type="InterPro" id="IPR027417">
    <property type="entry name" value="P-loop_NTPase"/>
</dbReference>
<dbReference type="Gene3D" id="3.40.50.300">
    <property type="entry name" value="P-loop containing nucleotide triphosphate hydrolases"/>
    <property type="match status" value="1"/>
</dbReference>
<name>A0ABW9RLR9_9BACT</name>
<dbReference type="EMBL" id="SMLW01000450">
    <property type="protein sequence ID" value="MTI24762.1"/>
    <property type="molecule type" value="Genomic_DNA"/>
</dbReference>
<feature type="domain" description="Sulfotransferase" evidence="3">
    <location>
        <begin position="39"/>
        <end position="218"/>
    </location>
</feature>
<evidence type="ECO:0000256" key="1">
    <source>
        <dbReference type="ARBA" id="ARBA00022679"/>
    </source>
</evidence>
<dbReference type="SUPFAM" id="SSF52540">
    <property type="entry name" value="P-loop containing nucleoside triphosphate hydrolases"/>
    <property type="match status" value="1"/>
</dbReference>
<dbReference type="Pfam" id="PF00685">
    <property type="entry name" value="Sulfotransfer_1"/>
    <property type="match status" value="1"/>
</dbReference>
<dbReference type="PANTHER" id="PTHR10605">
    <property type="entry name" value="HEPARAN SULFATE SULFOTRANSFERASE"/>
    <property type="match status" value="1"/>
</dbReference>
<evidence type="ECO:0000259" key="3">
    <source>
        <dbReference type="Pfam" id="PF00685"/>
    </source>
</evidence>
<dbReference type="PANTHER" id="PTHR10605:SF56">
    <property type="entry name" value="BIFUNCTIONAL HEPARAN SULFATE N-DEACETYLASE_N-SULFOTRANSFERASE"/>
    <property type="match status" value="1"/>
</dbReference>
<evidence type="ECO:0000313" key="4">
    <source>
        <dbReference type="EMBL" id="MTI24762.1"/>
    </source>
</evidence>
<keyword evidence="1" id="KW-0808">Transferase</keyword>
<organism evidence="4 5">
    <name type="scientific">Fulvivirga kasyanovii</name>
    <dbReference type="NCBI Taxonomy" id="396812"/>
    <lineage>
        <taxon>Bacteria</taxon>
        <taxon>Pseudomonadati</taxon>
        <taxon>Bacteroidota</taxon>
        <taxon>Cytophagia</taxon>
        <taxon>Cytophagales</taxon>
        <taxon>Fulvivirgaceae</taxon>
        <taxon>Fulvivirga</taxon>
    </lineage>
</organism>
<comment type="caution">
    <text evidence="4">The sequence shown here is derived from an EMBL/GenBank/DDBJ whole genome shotgun (WGS) entry which is preliminary data.</text>
</comment>
<dbReference type="InterPro" id="IPR000863">
    <property type="entry name" value="Sulfotransferase_dom"/>
</dbReference>
<keyword evidence="5" id="KW-1185">Reference proteome</keyword>
<dbReference type="InterPro" id="IPR037359">
    <property type="entry name" value="NST/OST"/>
</dbReference>
<dbReference type="RefSeq" id="WP_155170803.1">
    <property type="nucleotide sequence ID" value="NZ_BAAAFL010000012.1"/>
</dbReference>
<protein>
    <recommendedName>
        <fullName evidence="3">Sulfotransferase domain-containing protein</fullName>
    </recommendedName>
</protein>
<evidence type="ECO:0000256" key="2">
    <source>
        <dbReference type="ARBA" id="ARBA00023180"/>
    </source>
</evidence>
<proteinExistence type="predicted"/>
<sequence>MNRSLIKKPVNASRRMVFRIEKWFYKIGLFNTQQLTFPEFLCIGSQKAGTTWLYENLRCHPELFLPDRKELNYFSSKYRFYGLPLSAYSDYFKAAKGVKGEVTPCANLPLRRIRFMQSIIPNLKLILIIRNPIDRMWASALMYLVRAQKKSFEDIRDEEFFKLFNNRDLFSRGEYAKILKNWRSVFPKEQIHICFYDDLLNSPRPFLKEIFLFLNVSDQVDWNHFPISDTFNKSPDHTMPVHIKVYLEKLYKQSLKEFGEEFPEVVEYWRSGFNPKER</sequence>
<keyword evidence="2" id="KW-0325">Glycoprotein</keyword>
<accession>A0ABW9RLR9</accession>
<evidence type="ECO:0000313" key="5">
    <source>
        <dbReference type="Proteomes" id="UP000798808"/>
    </source>
</evidence>
<reference evidence="4 5" key="1">
    <citation type="submission" date="2019-02" db="EMBL/GenBank/DDBJ databases">
        <authorList>
            <person name="Goldberg S.R."/>
            <person name="Haltli B.A."/>
            <person name="Correa H."/>
            <person name="Russell K.G."/>
        </authorList>
    </citation>
    <scope>NUCLEOTIDE SEQUENCE [LARGE SCALE GENOMIC DNA]</scope>
    <source>
        <strain evidence="4 5">JCM 16186</strain>
    </source>
</reference>
<dbReference type="Proteomes" id="UP000798808">
    <property type="component" value="Unassembled WGS sequence"/>
</dbReference>